<dbReference type="FunFam" id="2.60.40.10:FF:000142">
    <property type="entry name" value="V-set domain-containing T-cell activation inhibitor 1"/>
    <property type="match status" value="1"/>
</dbReference>
<name>A0A5A9P955_9TELE</name>
<dbReference type="InterPro" id="IPR036179">
    <property type="entry name" value="Ig-like_dom_sf"/>
</dbReference>
<evidence type="ECO:0000256" key="5">
    <source>
        <dbReference type="ARBA" id="ARBA00023180"/>
    </source>
</evidence>
<proteinExistence type="predicted"/>
<dbReference type="InterPro" id="IPR050504">
    <property type="entry name" value="IgSF_BTN/MOG"/>
</dbReference>
<comment type="caution">
    <text evidence="10">The sequence shown here is derived from an EMBL/GenBank/DDBJ whole genome shotgun (WGS) entry which is preliminary data.</text>
</comment>
<dbReference type="InterPro" id="IPR003598">
    <property type="entry name" value="Ig_sub2"/>
</dbReference>
<evidence type="ECO:0000313" key="10">
    <source>
        <dbReference type="EMBL" id="KAA0718292.1"/>
    </source>
</evidence>
<evidence type="ECO:0000256" key="7">
    <source>
        <dbReference type="SAM" id="Phobius"/>
    </source>
</evidence>
<sequence>MSVQTMFFVIYLLVWIKLPLAVSLSVKVPSRPIAVARGATASLPCEFTPDPELSKLVITWQRVDDNRVVHSYYYQQDQLGRQSSDYRNRTELNHRQIVEGNATLAISNFGQEDKGEYLCVVSNSLESERGVVRLIYVDKGLYFLSSSYVTKNPAFNITFTLKNPAVHQEMQRHVIFSKDGNTGIQISVVSLGILCFAFMCSTAVLLWLHCQNKKNQLHDMELPNSNNHYK</sequence>
<protein>
    <recommendedName>
        <fullName evidence="9">Ig-like domain-containing protein</fullName>
    </recommendedName>
</protein>
<dbReference type="Gene3D" id="2.60.40.10">
    <property type="entry name" value="Immunoglobulins"/>
    <property type="match status" value="1"/>
</dbReference>
<keyword evidence="3 7" id="KW-0472">Membrane</keyword>
<dbReference type="PROSITE" id="PS50835">
    <property type="entry name" value="IG_LIKE"/>
    <property type="match status" value="1"/>
</dbReference>
<dbReference type="SUPFAM" id="SSF48726">
    <property type="entry name" value="Immunoglobulin"/>
    <property type="match status" value="1"/>
</dbReference>
<organism evidence="10 11">
    <name type="scientific">Triplophysa tibetana</name>
    <dbReference type="NCBI Taxonomy" id="1572043"/>
    <lineage>
        <taxon>Eukaryota</taxon>
        <taxon>Metazoa</taxon>
        <taxon>Chordata</taxon>
        <taxon>Craniata</taxon>
        <taxon>Vertebrata</taxon>
        <taxon>Euteleostomi</taxon>
        <taxon>Actinopterygii</taxon>
        <taxon>Neopterygii</taxon>
        <taxon>Teleostei</taxon>
        <taxon>Ostariophysi</taxon>
        <taxon>Cypriniformes</taxon>
        <taxon>Nemacheilidae</taxon>
        <taxon>Triplophysa</taxon>
    </lineage>
</organism>
<keyword evidence="7" id="KW-1133">Transmembrane helix</keyword>
<dbReference type="Pfam" id="PF07686">
    <property type="entry name" value="V-set"/>
    <property type="match status" value="1"/>
</dbReference>
<evidence type="ECO:0000256" key="1">
    <source>
        <dbReference type="ARBA" id="ARBA00004370"/>
    </source>
</evidence>
<evidence type="ECO:0000256" key="4">
    <source>
        <dbReference type="ARBA" id="ARBA00023157"/>
    </source>
</evidence>
<dbReference type="EMBL" id="SOYY01000008">
    <property type="protein sequence ID" value="KAA0718292.1"/>
    <property type="molecule type" value="Genomic_DNA"/>
</dbReference>
<accession>A0A5A9P955</accession>
<dbReference type="SMART" id="SM00408">
    <property type="entry name" value="IGc2"/>
    <property type="match status" value="1"/>
</dbReference>
<dbReference type="GO" id="GO:0009897">
    <property type="term" value="C:external side of plasma membrane"/>
    <property type="evidence" value="ECO:0007669"/>
    <property type="project" value="TreeGrafter"/>
</dbReference>
<evidence type="ECO:0000256" key="6">
    <source>
        <dbReference type="ARBA" id="ARBA00023319"/>
    </source>
</evidence>
<comment type="subcellular location">
    <subcellularLocation>
        <location evidence="1">Membrane</location>
    </subcellularLocation>
</comment>
<keyword evidence="5" id="KW-0325">Glycoprotein</keyword>
<dbReference type="SMART" id="SM00409">
    <property type="entry name" value="IG"/>
    <property type="match status" value="1"/>
</dbReference>
<dbReference type="AlphaFoldDB" id="A0A5A9P955"/>
<feature type="domain" description="Ig-like" evidence="9">
    <location>
        <begin position="19"/>
        <end position="132"/>
    </location>
</feature>
<dbReference type="InterPro" id="IPR003599">
    <property type="entry name" value="Ig_sub"/>
</dbReference>
<gene>
    <name evidence="10" type="ORF">E1301_Tti017307</name>
</gene>
<dbReference type="GO" id="GO:0050863">
    <property type="term" value="P:regulation of T cell activation"/>
    <property type="evidence" value="ECO:0007669"/>
    <property type="project" value="UniProtKB-ARBA"/>
</dbReference>
<keyword evidence="6" id="KW-0393">Immunoglobulin domain</keyword>
<keyword evidence="4" id="KW-1015">Disulfide bond</keyword>
<dbReference type="GO" id="GO:0005102">
    <property type="term" value="F:signaling receptor binding"/>
    <property type="evidence" value="ECO:0007669"/>
    <property type="project" value="TreeGrafter"/>
</dbReference>
<dbReference type="InterPro" id="IPR013783">
    <property type="entry name" value="Ig-like_fold"/>
</dbReference>
<evidence type="ECO:0000256" key="3">
    <source>
        <dbReference type="ARBA" id="ARBA00023136"/>
    </source>
</evidence>
<keyword evidence="11" id="KW-1185">Reference proteome</keyword>
<feature type="signal peptide" evidence="8">
    <location>
        <begin position="1"/>
        <end position="21"/>
    </location>
</feature>
<evidence type="ECO:0000259" key="9">
    <source>
        <dbReference type="PROSITE" id="PS50835"/>
    </source>
</evidence>
<dbReference type="SMART" id="SM00406">
    <property type="entry name" value="IGv"/>
    <property type="match status" value="1"/>
</dbReference>
<feature type="chain" id="PRO_5023137377" description="Ig-like domain-containing protein" evidence="8">
    <location>
        <begin position="22"/>
        <end position="230"/>
    </location>
</feature>
<evidence type="ECO:0000313" key="11">
    <source>
        <dbReference type="Proteomes" id="UP000324632"/>
    </source>
</evidence>
<evidence type="ECO:0000256" key="2">
    <source>
        <dbReference type="ARBA" id="ARBA00022729"/>
    </source>
</evidence>
<dbReference type="GO" id="GO:1903037">
    <property type="term" value="P:regulation of leukocyte cell-cell adhesion"/>
    <property type="evidence" value="ECO:0007669"/>
    <property type="project" value="UniProtKB-ARBA"/>
</dbReference>
<dbReference type="InterPro" id="IPR013106">
    <property type="entry name" value="Ig_V-set"/>
</dbReference>
<dbReference type="GO" id="GO:0050852">
    <property type="term" value="P:T cell receptor signaling pathway"/>
    <property type="evidence" value="ECO:0007669"/>
    <property type="project" value="TreeGrafter"/>
</dbReference>
<keyword evidence="2 8" id="KW-0732">Signal</keyword>
<keyword evidence="7" id="KW-0812">Transmembrane</keyword>
<evidence type="ECO:0000256" key="8">
    <source>
        <dbReference type="SAM" id="SignalP"/>
    </source>
</evidence>
<dbReference type="Proteomes" id="UP000324632">
    <property type="component" value="Chromosome 8"/>
</dbReference>
<dbReference type="PANTHER" id="PTHR24100:SF145">
    <property type="entry name" value="CD276 ANTIGEN"/>
    <property type="match status" value="1"/>
</dbReference>
<reference evidence="10 11" key="1">
    <citation type="journal article" date="2019" name="Mol. Ecol. Resour.">
        <title>Chromosome-level genome assembly of Triplophysa tibetana, a fish adapted to the harsh high-altitude environment of the Tibetan Plateau.</title>
        <authorList>
            <person name="Yang X."/>
            <person name="Liu H."/>
            <person name="Ma Z."/>
            <person name="Zou Y."/>
            <person name="Zou M."/>
            <person name="Mao Y."/>
            <person name="Li X."/>
            <person name="Wang H."/>
            <person name="Chen T."/>
            <person name="Wang W."/>
            <person name="Yang R."/>
        </authorList>
    </citation>
    <scope>NUCLEOTIDE SEQUENCE [LARGE SCALE GENOMIC DNA]</scope>
    <source>
        <strain evidence="10">TTIB1903HZAU</strain>
        <tissue evidence="10">Muscle</tissue>
    </source>
</reference>
<feature type="transmembrane region" description="Helical" evidence="7">
    <location>
        <begin position="186"/>
        <end position="208"/>
    </location>
</feature>
<dbReference type="PANTHER" id="PTHR24100">
    <property type="entry name" value="BUTYROPHILIN"/>
    <property type="match status" value="1"/>
</dbReference>
<dbReference type="InterPro" id="IPR007110">
    <property type="entry name" value="Ig-like_dom"/>
</dbReference>
<dbReference type="GO" id="GO:0001817">
    <property type="term" value="P:regulation of cytokine production"/>
    <property type="evidence" value="ECO:0007669"/>
    <property type="project" value="TreeGrafter"/>
</dbReference>